<keyword evidence="3" id="KW-0833">Ubl conjugation pathway</keyword>
<dbReference type="SUPFAM" id="SSF51126">
    <property type="entry name" value="Pectin lyase-like"/>
    <property type="match status" value="1"/>
</dbReference>
<dbReference type="OrthoDB" id="9767990at2"/>
<dbReference type="Proteomes" id="UP000290545">
    <property type="component" value="Unassembled WGS sequence"/>
</dbReference>
<evidence type="ECO:0000313" key="7">
    <source>
        <dbReference type="Proteomes" id="UP000290545"/>
    </source>
</evidence>
<dbReference type="InterPro" id="IPR026464">
    <property type="entry name" value="NosD_copper_fam"/>
</dbReference>
<dbReference type="AlphaFoldDB" id="A0A4Q1D771"/>
<dbReference type="NCBIfam" id="TIGR03804">
    <property type="entry name" value="para_beta_helix"/>
    <property type="match status" value="2"/>
</dbReference>
<feature type="domain" description="Periplasmic copper-binding protein NosD beta helix" evidence="5">
    <location>
        <begin position="170"/>
        <end position="359"/>
    </location>
</feature>
<sequence length="427" mass="47994">MTIRNLIITRSVTGSIVPGGFIALLLAILPFIATARVLRVGKNSEFKTITAALKASANGDSVIVLKGVYKEGNIVIAKAITLIGEGLPTLDGELKYEILSIKHDKVTLKGFCVRNSGRSSLNDPAGIKVYDASYVTIENNLLLDNFFAIYIQYGKHCFIRNNRIQASQKEEYESGNGIHCWKSDSLQIVANEITGHRDGIYFEFVTNSIIWKNTSQKNMRYGLHFMFSHHDSYLSNHFKNNGAGVAVMFTKHVIMKNNVFEENWGDAAYGLLFKEISDCYLSGNKFIKNTTGVFFDGSNRIVMEKNLLQANGWGLRLQASCMDNKIAYNNFIGNTFDVATNGTLTLNHFNENYWDKYEGYDLNKDGIGDVPYRPLSVFSVIVERNPPAMLLFRSFMINLLDKSEKLLPSLTPENFIDKRPRTKPLAL</sequence>
<comment type="caution">
    <text evidence="6">The sequence shown here is derived from an EMBL/GenBank/DDBJ whole genome shotgun (WGS) entry which is preliminary data.</text>
</comment>
<dbReference type="InterPro" id="IPR011050">
    <property type="entry name" value="Pectin_lyase_fold/virulence"/>
</dbReference>
<dbReference type="InterPro" id="IPR006626">
    <property type="entry name" value="PbH1"/>
</dbReference>
<protein>
    <submittedName>
        <fullName evidence="6">Nitrous oxide reductase family maturation protein NosD</fullName>
    </submittedName>
</protein>
<evidence type="ECO:0000256" key="1">
    <source>
        <dbReference type="ARBA" id="ARBA00004906"/>
    </source>
</evidence>
<dbReference type="RefSeq" id="WP_129004835.1">
    <property type="nucleotide sequence ID" value="NZ_SDHZ01000002.1"/>
</dbReference>
<feature type="transmembrane region" description="Helical" evidence="4">
    <location>
        <begin position="12"/>
        <end position="33"/>
    </location>
</feature>
<dbReference type="EMBL" id="SDHZ01000002">
    <property type="protein sequence ID" value="RXK83783.1"/>
    <property type="molecule type" value="Genomic_DNA"/>
</dbReference>
<dbReference type="NCBIfam" id="TIGR04247">
    <property type="entry name" value="NosD_copper_fam"/>
    <property type="match status" value="1"/>
</dbReference>
<evidence type="ECO:0000256" key="4">
    <source>
        <dbReference type="SAM" id="Phobius"/>
    </source>
</evidence>
<keyword evidence="4" id="KW-0812">Transmembrane</keyword>
<evidence type="ECO:0000313" key="6">
    <source>
        <dbReference type="EMBL" id="RXK83783.1"/>
    </source>
</evidence>
<keyword evidence="4" id="KW-0472">Membrane</keyword>
<dbReference type="PANTHER" id="PTHR22990">
    <property type="entry name" value="F-BOX ONLY PROTEIN"/>
    <property type="match status" value="1"/>
</dbReference>
<dbReference type="InterPro" id="IPR012334">
    <property type="entry name" value="Pectin_lyas_fold"/>
</dbReference>
<reference evidence="6 7" key="1">
    <citation type="submission" date="2019-01" db="EMBL/GenBank/DDBJ databases">
        <title>Filimonas sp. strain TTM-71.</title>
        <authorList>
            <person name="Chen W.-M."/>
        </authorList>
    </citation>
    <scope>NUCLEOTIDE SEQUENCE [LARGE SCALE GENOMIC DNA]</scope>
    <source>
        <strain evidence="6 7">TTM-71</strain>
    </source>
</reference>
<dbReference type="SMART" id="SM00710">
    <property type="entry name" value="PbH1"/>
    <property type="match status" value="9"/>
</dbReference>
<evidence type="ECO:0000256" key="2">
    <source>
        <dbReference type="ARBA" id="ARBA00022737"/>
    </source>
</evidence>
<organism evidence="6 7">
    <name type="scientific">Filimonas effusa</name>
    <dbReference type="NCBI Taxonomy" id="2508721"/>
    <lineage>
        <taxon>Bacteria</taxon>
        <taxon>Pseudomonadati</taxon>
        <taxon>Bacteroidota</taxon>
        <taxon>Chitinophagia</taxon>
        <taxon>Chitinophagales</taxon>
        <taxon>Chitinophagaceae</taxon>
        <taxon>Filimonas</taxon>
    </lineage>
</organism>
<name>A0A4Q1D771_9BACT</name>
<comment type="pathway">
    <text evidence="1">Protein modification; protein ubiquitination.</text>
</comment>
<dbReference type="Pfam" id="PF05048">
    <property type="entry name" value="NosD"/>
    <property type="match status" value="1"/>
</dbReference>
<dbReference type="InterPro" id="IPR007742">
    <property type="entry name" value="NosD_dom"/>
</dbReference>
<evidence type="ECO:0000259" key="5">
    <source>
        <dbReference type="Pfam" id="PF05048"/>
    </source>
</evidence>
<dbReference type="InterPro" id="IPR022441">
    <property type="entry name" value="Para_beta_helix_rpt-2"/>
</dbReference>
<dbReference type="PANTHER" id="PTHR22990:SF15">
    <property type="entry name" value="F-BOX ONLY PROTEIN 10"/>
    <property type="match status" value="1"/>
</dbReference>
<gene>
    <name evidence="6" type="primary">nosD</name>
    <name evidence="6" type="ORF">ESB13_17060</name>
</gene>
<keyword evidence="7" id="KW-1185">Reference proteome</keyword>
<accession>A0A4Q1D771</accession>
<dbReference type="InterPro" id="IPR051550">
    <property type="entry name" value="SCF-Subunits/Alg-Epimerases"/>
</dbReference>
<evidence type="ECO:0000256" key="3">
    <source>
        <dbReference type="ARBA" id="ARBA00022786"/>
    </source>
</evidence>
<proteinExistence type="predicted"/>
<keyword evidence="2" id="KW-0677">Repeat</keyword>
<keyword evidence="4" id="KW-1133">Transmembrane helix</keyword>
<dbReference type="Gene3D" id="2.160.20.10">
    <property type="entry name" value="Single-stranded right-handed beta-helix, Pectin lyase-like"/>
    <property type="match status" value="1"/>
</dbReference>